<dbReference type="InterPro" id="IPR029058">
    <property type="entry name" value="AB_hydrolase_fold"/>
</dbReference>
<gene>
    <name evidence="3" type="ORF">CP967_22780</name>
</gene>
<dbReference type="Pfam" id="PF00156">
    <property type="entry name" value="Pribosyltran"/>
    <property type="match status" value="1"/>
</dbReference>
<sequence length="451" mass="46422">MLFTDRTDAGRRLAEELGHLRSGDPVVLGLPRGGVPVAFEVARALGAPLDVTVVRKLGVPYHPELGFGAIGEDGTRVISADIVRRAGVGDEQIAEVERAEEAELARRAHAYRAGRPRLPLAGRTVIVVDDGIATGATARAACQVVRAQGAGRVVLAVPVASPEVVERLREDVDEVVCVSTPVPLASVGEWYRDFSQTADDEVVALLARATGGGPREAGAGEQAGERTGDLAGEGAEGRAGDIEVAAGGVRLPGSLTLPRGTGAVVVFAHGSGSSRHSPRNRAVAEALNAAGLGTLLFDLLTPGGEGDRARVFDIGLLAERLADATRWVRDRVGVPVGTFGASTGAAAALRAAASADSGVGAVVSRGGRPDLAGADLATVRAPTLLIVGGDDTTVIDLNRQAQAALHCENRLEVVPGATHLFEEPGALDRVADLAGRWFTRHLLPDRADGPG</sequence>
<keyword evidence="3" id="KW-0808">Transferase</keyword>
<protein>
    <submittedName>
        <fullName evidence="3">Phosphoribosyltransferase</fullName>
    </submittedName>
</protein>
<feature type="domain" description="Phosphoribosyltransferase" evidence="2">
    <location>
        <begin position="10"/>
        <end position="181"/>
    </location>
</feature>
<name>A0A5J6FHN8_9ACTN</name>
<dbReference type="SUPFAM" id="SSF53271">
    <property type="entry name" value="PRTase-like"/>
    <property type="match status" value="1"/>
</dbReference>
<dbReference type="KEGG" id="snk:CP967_22780"/>
<dbReference type="AlphaFoldDB" id="A0A5J6FHN8"/>
<feature type="region of interest" description="Disordered" evidence="1">
    <location>
        <begin position="211"/>
        <end position="235"/>
    </location>
</feature>
<reference evidence="3 4" key="1">
    <citation type="submission" date="2017-09" db="EMBL/GenBank/DDBJ databases">
        <authorList>
            <person name="Lee N."/>
            <person name="Cho B.-K."/>
        </authorList>
    </citation>
    <scope>NUCLEOTIDE SEQUENCE [LARGE SCALE GENOMIC DNA]</scope>
    <source>
        <strain evidence="3 4">ATCC 12769</strain>
    </source>
</reference>
<evidence type="ECO:0000256" key="1">
    <source>
        <dbReference type="SAM" id="MobiDB-lite"/>
    </source>
</evidence>
<dbReference type="EMBL" id="CP023702">
    <property type="protein sequence ID" value="QEU74435.1"/>
    <property type="molecule type" value="Genomic_DNA"/>
</dbReference>
<dbReference type="Gene3D" id="3.40.50.1820">
    <property type="entry name" value="alpha/beta hydrolase"/>
    <property type="match status" value="1"/>
</dbReference>
<dbReference type="SUPFAM" id="SSF53474">
    <property type="entry name" value="alpha/beta-Hydrolases"/>
    <property type="match status" value="1"/>
</dbReference>
<dbReference type="CDD" id="cd06223">
    <property type="entry name" value="PRTases_typeI"/>
    <property type="match status" value="1"/>
</dbReference>
<dbReference type="InterPro" id="IPR000836">
    <property type="entry name" value="PRTase_dom"/>
</dbReference>
<accession>A0A5J6FHN8</accession>
<evidence type="ECO:0000259" key="2">
    <source>
        <dbReference type="Pfam" id="PF00156"/>
    </source>
</evidence>
<dbReference type="Proteomes" id="UP000326178">
    <property type="component" value="Chromosome"/>
</dbReference>
<keyword evidence="4" id="KW-1185">Reference proteome</keyword>
<dbReference type="GO" id="GO:0016757">
    <property type="term" value="F:glycosyltransferase activity"/>
    <property type="evidence" value="ECO:0007669"/>
    <property type="project" value="UniProtKB-KW"/>
</dbReference>
<organism evidence="3 4">
    <name type="scientific">Streptomyces nitrosporeus</name>
    <dbReference type="NCBI Taxonomy" id="28894"/>
    <lineage>
        <taxon>Bacteria</taxon>
        <taxon>Bacillati</taxon>
        <taxon>Actinomycetota</taxon>
        <taxon>Actinomycetes</taxon>
        <taxon>Kitasatosporales</taxon>
        <taxon>Streptomycetaceae</taxon>
        <taxon>Streptomyces</taxon>
    </lineage>
</organism>
<proteinExistence type="predicted"/>
<dbReference type="Gene3D" id="3.40.50.2020">
    <property type="match status" value="1"/>
</dbReference>
<dbReference type="RefSeq" id="WP_150489732.1">
    <property type="nucleotide sequence ID" value="NZ_BMUV01000002.1"/>
</dbReference>
<evidence type="ECO:0000313" key="4">
    <source>
        <dbReference type="Proteomes" id="UP000326178"/>
    </source>
</evidence>
<dbReference type="Gene3D" id="3.30.1310.20">
    <property type="entry name" value="PRTase-like"/>
    <property type="match status" value="1"/>
</dbReference>
<dbReference type="OrthoDB" id="9810066at2"/>
<evidence type="ECO:0000313" key="3">
    <source>
        <dbReference type="EMBL" id="QEU74435.1"/>
    </source>
</evidence>
<dbReference type="InterPro" id="IPR029057">
    <property type="entry name" value="PRTase-like"/>
</dbReference>
<keyword evidence="3" id="KW-0328">Glycosyltransferase</keyword>